<dbReference type="STRING" id="299255.SAMN02745129_1498"/>
<dbReference type="AlphaFoldDB" id="A0A1M5R5Y0"/>
<gene>
    <name evidence="1" type="ORF">SAMN02745129_1498</name>
</gene>
<accession>A0A1M5R5Y0</accession>
<organism evidence="1 2">
    <name type="scientific">Ferrimonas marina</name>
    <dbReference type="NCBI Taxonomy" id="299255"/>
    <lineage>
        <taxon>Bacteria</taxon>
        <taxon>Pseudomonadati</taxon>
        <taxon>Pseudomonadota</taxon>
        <taxon>Gammaproteobacteria</taxon>
        <taxon>Alteromonadales</taxon>
        <taxon>Ferrimonadaceae</taxon>
        <taxon>Ferrimonas</taxon>
    </lineage>
</organism>
<sequence>MALADLKRGQGHSGQHCLNLTVDQFISRAEHYAAGEPTIKAKSAPLRLVSTKPKPLRKASYTISEQTRASLNQLAERTGYSRSRIIRILVHHIATLPRQEQLRLLARFQVR</sequence>
<proteinExistence type="predicted"/>
<reference evidence="2" key="1">
    <citation type="submission" date="2016-11" db="EMBL/GenBank/DDBJ databases">
        <authorList>
            <person name="Varghese N."/>
            <person name="Submissions S."/>
        </authorList>
    </citation>
    <scope>NUCLEOTIDE SEQUENCE [LARGE SCALE GENOMIC DNA]</scope>
    <source>
        <strain evidence="2">DSM 16917</strain>
    </source>
</reference>
<protein>
    <submittedName>
        <fullName evidence="1">Plasmid segregation centromere-binding protein ParG</fullName>
    </submittedName>
</protein>
<dbReference type="EMBL" id="FQXG01000002">
    <property type="protein sequence ID" value="SHH21732.1"/>
    <property type="molecule type" value="Genomic_DNA"/>
</dbReference>
<dbReference type="RefSeq" id="WP_067657714.1">
    <property type="nucleotide sequence ID" value="NZ_FQXG01000002.1"/>
</dbReference>
<evidence type="ECO:0000313" key="2">
    <source>
        <dbReference type="Proteomes" id="UP000184268"/>
    </source>
</evidence>
<evidence type="ECO:0000313" key="1">
    <source>
        <dbReference type="EMBL" id="SHH21732.1"/>
    </source>
</evidence>
<keyword evidence="2" id="KW-1185">Reference proteome</keyword>
<name>A0A1M5R5Y0_9GAMM</name>
<dbReference type="Proteomes" id="UP000184268">
    <property type="component" value="Unassembled WGS sequence"/>
</dbReference>